<reference evidence="1 2" key="1">
    <citation type="submission" date="2016-10" db="EMBL/GenBank/DDBJ databases">
        <authorList>
            <person name="de Groot N.N."/>
        </authorList>
    </citation>
    <scope>NUCLEOTIDE SEQUENCE [LARGE SCALE GENOMIC DNA]</scope>
    <source>
        <strain>J11</strain>
        <strain evidence="2">PG 39</strain>
    </source>
</reference>
<dbReference type="EMBL" id="FOPJ01000003">
    <property type="protein sequence ID" value="SFG37423.1"/>
    <property type="molecule type" value="Genomic_DNA"/>
</dbReference>
<dbReference type="AlphaFoldDB" id="A0A1I2RBJ8"/>
<sequence>MIAIPEGGEVTVDTNLRPLGDAVLAEASVSARMKGKCSRCLKELNPMYTLDISTVFAADEDFIQGEEDEDEEVSMVEENHIDLTQATIDEAGLNLPFNPVCADFGEECDEEAVPAPDGVSGEEERVDPRWAGLEKFL</sequence>
<proteinExistence type="predicted"/>
<evidence type="ECO:0000313" key="1">
    <source>
        <dbReference type="EMBL" id="SFG37423.1"/>
    </source>
</evidence>
<evidence type="ECO:0000313" key="2">
    <source>
        <dbReference type="Proteomes" id="UP000199065"/>
    </source>
</evidence>
<dbReference type="Pfam" id="PF02620">
    <property type="entry name" value="YceD"/>
    <property type="match status" value="1"/>
</dbReference>
<organism evidence="1 2">
    <name type="scientific">Corynebacterium spheniscorum</name>
    <dbReference type="NCBI Taxonomy" id="185761"/>
    <lineage>
        <taxon>Bacteria</taxon>
        <taxon>Bacillati</taxon>
        <taxon>Actinomycetota</taxon>
        <taxon>Actinomycetes</taxon>
        <taxon>Mycobacteriales</taxon>
        <taxon>Corynebacteriaceae</taxon>
        <taxon>Corynebacterium</taxon>
    </lineage>
</organism>
<accession>A0A1I2RBJ8</accession>
<name>A0A1I2RBJ8_9CORY</name>
<protein>
    <submittedName>
        <fullName evidence="1">Uncharacterized protein</fullName>
    </submittedName>
</protein>
<dbReference type="Proteomes" id="UP000199065">
    <property type="component" value="Unassembled WGS sequence"/>
</dbReference>
<dbReference type="InterPro" id="IPR003772">
    <property type="entry name" value="YceD"/>
</dbReference>
<gene>
    <name evidence="1" type="ORF">SAMN05660282_00705</name>
</gene>
<keyword evidence="2" id="KW-1185">Reference proteome</keyword>
<dbReference type="STRING" id="185761.SAMN05660282_00705"/>